<comment type="caution">
    <text evidence="2">The sequence shown here is derived from an EMBL/GenBank/DDBJ whole genome shotgun (WGS) entry which is preliminary data.</text>
</comment>
<dbReference type="AlphaFoldDB" id="A0A699UJS6"/>
<organism evidence="2">
    <name type="scientific">Tanacetum cinerariifolium</name>
    <name type="common">Dalmatian daisy</name>
    <name type="synonym">Chrysanthemum cinerariifolium</name>
    <dbReference type="NCBI Taxonomy" id="118510"/>
    <lineage>
        <taxon>Eukaryota</taxon>
        <taxon>Viridiplantae</taxon>
        <taxon>Streptophyta</taxon>
        <taxon>Embryophyta</taxon>
        <taxon>Tracheophyta</taxon>
        <taxon>Spermatophyta</taxon>
        <taxon>Magnoliopsida</taxon>
        <taxon>eudicotyledons</taxon>
        <taxon>Gunneridae</taxon>
        <taxon>Pentapetalae</taxon>
        <taxon>asterids</taxon>
        <taxon>campanulids</taxon>
        <taxon>Asterales</taxon>
        <taxon>Asteraceae</taxon>
        <taxon>Asteroideae</taxon>
        <taxon>Anthemideae</taxon>
        <taxon>Anthemidinae</taxon>
        <taxon>Tanacetum</taxon>
    </lineage>
</organism>
<evidence type="ECO:0000313" key="2">
    <source>
        <dbReference type="EMBL" id="GFD22820.1"/>
    </source>
</evidence>
<feature type="region of interest" description="Disordered" evidence="1">
    <location>
        <begin position="1"/>
        <end position="20"/>
    </location>
</feature>
<feature type="compositionally biased region" description="Basic and acidic residues" evidence="1">
    <location>
        <begin position="9"/>
        <end position="18"/>
    </location>
</feature>
<gene>
    <name evidence="2" type="ORF">Tci_894789</name>
</gene>
<feature type="non-terminal residue" evidence="2">
    <location>
        <position position="1"/>
    </location>
</feature>
<protein>
    <submittedName>
        <fullName evidence="2">Retrotransposon Orf1</fullName>
    </submittedName>
</protein>
<proteinExistence type="predicted"/>
<evidence type="ECO:0000256" key="1">
    <source>
        <dbReference type="SAM" id="MobiDB-lite"/>
    </source>
</evidence>
<sequence length="152" mass="17498">GTETSASKTSKESMEKPKSVRPSAYIIKDWECDIDDDCEIRPSIKQNKPSHAKINFVKSNENTKKSIIEQHTYKQAENLRKSQNSRSDKRNWNGMMTQRLGDGFEVKKKTCFVCGNLYHLIKDCNFYENKMVGKSVFKNKGKATSQRKVRPA</sequence>
<reference evidence="2" key="1">
    <citation type="journal article" date="2019" name="Sci. Rep.">
        <title>Draft genome of Tanacetum cinerariifolium, the natural source of mosquito coil.</title>
        <authorList>
            <person name="Yamashiro T."/>
            <person name="Shiraishi A."/>
            <person name="Satake H."/>
            <person name="Nakayama K."/>
        </authorList>
    </citation>
    <scope>NUCLEOTIDE SEQUENCE</scope>
</reference>
<name>A0A699UJS6_TANCI</name>
<accession>A0A699UJS6</accession>
<dbReference type="EMBL" id="BKCJ011340208">
    <property type="protein sequence ID" value="GFD22820.1"/>
    <property type="molecule type" value="Genomic_DNA"/>
</dbReference>